<evidence type="ECO:0000313" key="2">
    <source>
        <dbReference type="Proteomes" id="UP001320148"/>
    </source>
</evidence>
<name>A0ABM7PLF5_9BACT</name>
<keyword evidence="2" id="KW-1185">Reference proteome</keyword>
<accession>A0ABM7PLF5</accession>
<dbReference type="Proteomes" id="UP001320148">
    <property type="component" value="Chromosome"/>
</dbReference>
<evidence type="ECO:0000313" key="1">
    <source>
        <dbReference type="EMBL" id="BCS98067.1"/>
    </source>
</evidence>
<organism evidence="1 2">
    <name type="scientific">Desulfoluna limicola</name>
    <dbReference type="NCBI Taxonomy" id="2810562"/>
    <lineage>
        <taxon>Bacteria</taxon>
        <taxon>Pseudomonadati</taxon>
        <taxon>Thermodesulfobacteriota</taxon>
        <taxon>Desulfobacteria</taxon>
        <taxon>Desulfobacterales</taxon>
        <taxon>Desulfolunaceae</taxon>
        <taxon>Desulfoluna</taxon>
    </lineage>
</organism>
<gene>
    <name evidence="1" type="ORF">DSLASN_36990</name>
</gene>
<reference evidence="1 2" key="1">
    <citation type="submission" date="2021-02" db="EMBL/GenBank/DDBJ databases">
        <title>Complete genome of Desulfoluna sp. strain ASN36.</title>
        <authorList>
            <person name="Takahashi A."/>
            <person name="Kojima H."/>
            <person name="Fukui M."/>
        </authorList>
    </citation>
    <scope>NUCLEOTIDE SEQUENCE [LARGE SCALE GENOMIC DNA]</scope>
    <source>
        <strain evidence="1 2">ASN36</strain>
    </source>
</reference>
<dbReference type="EMBL" id="AP024488">
    <property type="protein sequence ID" value="BCS98067.1"/>
    <property type="molecule type" value="Genomic_DNA"/>
</dbReference>
<protein>
    <submittedName>
        <fullName evidence="1">Uncharacterized protein</fullName>
    </submittedName>
</protein>
<proteinExistence type="predicted"/>
<sequence length="65" mass="7297">MGIPSGVFFEHVLLYLQHTQIVDSSRRWGMLEDGRAELGQVTLAGCCFRRALSFEGACEQSIDTY</sequence>